<protein>
    <submittedName>
        <fullName evidence="3">Uncharacterized protein</fullName>
    </submittedName>
</protein>
<keyword evidence="4" id="KW-1185">Reference proteome</keyword>
<name>A0A5E4TPT7_9BURK</name>
<dbReference type="EMBL" id="CABPRZ010000005">
    <property type="protein sequence ID" value="VVD89920.1"/>
    <property type="molecule type" value="Genomic_DNA"/>
</dbReference>
<dbReference type="RefSeq" id="WP_150696445.1">
    <property type="nucleotide sequence ID" value="NZ_CABPRZ010000005.1"/>
</dbReference>
<evidence type="ECO:0000256" key="1">
    <source>
        <dbReference type="SAM" id="MobiDB-lite"/>
    </source>
</evidence>
<organism evidence="3 4">
    <name type="scientific">Pandoraea terrae</name>
    <dbReference type="NCBI Taxonomy" id="1537710"/>
    <lineage>
        <taxon>Bacteria</taxon>
        <taxon>Pseudomonadati</taxon>
        <taxon>Pseudomonadota</taxon>
        <taxon>Betaproteobacteria</taxon>
        <taxon>Burkholderiales</taxon>
        <taxon>Burkholderiaceae</taxon>
        <taxon>Pandoraea</taxon>
    </lineage>
</organism>
<accession>A0A5E4TPT7</accession>
<evidence type="ECO:0000256" key="2">
    <source>
        <dbReference type="SAM" id="SignalP"/>
    </source>
</evidence>
<gene>
    <name evidence="3" type="ORF">PTE30175_01499</name>
</gene>
<dbReference type="Proteomes" id="UP000414233">
    <property type="component" value="Unassembled WGS sequence"/>
</dbReference>
<evidence type="ECO:0000313" key="4">
    <source>
        <dbReference type="Proteomes" id="UP000414233"/>
    </source>
</evidence>
<sequence length="99" mass="10475">MLRIATLTFGLLLCASSFASPQDAATPSPNKVYPPLPSMDMLPPAAAESATPPNSGRGYKKISTRVHKSAAPTAYLVVSDASRAYLTGVERELNQALQK</sequence>
<feature type="chain" id="PRO_5023019160" evidence="2">
    <location>
        <begin position="20"/>
        <end position="99"/>
    </location>
</feature>
<keyword evidence="2" id="KW-0732">Signal</keyword>
<proteinExistence type="predicted"/>
<feature type="signal peptide" evidence="2">
    <location>
        <begin position="1"/>
        <end position="19"/>
    </location>
</feature>
<evidence type="ECO:0000313" key="3">
    <source>
        <dbReference type="EMBL" id="VVD89920.1"/>
    </source>
</evidence>
<reference evidence="3 4" key="1">
    <citation type="submission" date="2019-08" db="EMBL/GenBank/DDBJ databases">
        <authorList>
            <person name="Peeters C."/>
        </authorList>
    </citation>
    <scope>NUCLEOTIDE SEQUENCE [LARGE SCALE GENOMIC DNA]</scope>
    <source>
        <strain evidence="3 4">LMG 30175</strain>
    </source>
</reference>
<dbReference type="OrthoDB" id="8926653at2"/>
<dbReference type="AlphaFoldDB" id="A0A5E4TPT7"/>
<feature type="compositionally biased region" description="Polar residues" evidence="1">
    <location>
        <begin position="20"/>
        <end position="29"/>
    </location>
</feature>
<feature type="region of interest" description="Disordered" evidence="1">
    <location>
        <begin position="20"/>
        <end position="59"/>
    </location>
</feature>